<dbReference type="SUPFAM" id="SSF48024">
    <property type="entry name" value="N-terminal domain of DnaB helicase"/>
    <property type="match status" value="1"/>
</dbReference>
<dbReference type="EMBL" id="CP000653">
    <property type="protein sequence ID" value="ABP59470.1"/>
    <property type="molecule type" value="Genomic_DNA"/>
</dbReference>
<evidence type="ECO:0000256" key="7">
    <source>
        <dbReference type="ARBA" id="ARBA00022840"/>
    </source>
</evidence>
<keyword evidence="6 13" id="KW-0347">Helicase</keyword>
<keyword evidence="8" id="KW-0238">DNA-binding</keyword>
<dbReference type="Pfam" id="PF03796">
    <property type="entry name" value="DnaB_C"/>
    <property type="match status" value="1"/>
</dbReference>
<dbReference type="GO" id="GO:0005829">
    <property type="term" value="C:cytosol"/>
    <property type="evidence" value="ECO:0007669"/>
    <property type="project" value="TreeGrafter"/>
</dbReference>
<evidence type="ECO:0000256" key="4">
    <source>
        <dbReference type="ARBA" id="ARBA00022741"/>
    </source>
</evidence>
<evidence type="ECO:0000256" key="3">
    <source>
        <dbReference type="ARBA" id="ARBA00022705"/>
    </source>
</evidence>
<organism evidence="13 14">
    <name type="scientific">Enterobacter sp. (strain 638)</name>
    <dbReference type="NCBI Taxonomy" id="399742"/>
    <lineage>
        <taxon>Bacteria</taxon>
        <taxon>Pseudomonadati</taxon>
        <taxon>Pseudomonadota</taxon>
        <taxon>Gammaproteobacteria</taxon>
        <taxon>Enterobacterales</taxon>
        <taxon>Enterobacteriaceae</taxon>
        <taxon>Enterobacter</taxon>
    </lineage>
</organism>
<evidence type="ECO:0000256" key="11">
    <source>
        <dbReference type="ARBA" id="ARBA00048954"/>
    </source>
</evidence>
<dbReference type="Gene3D" id="1.10.860.10">
    <property type="entry name" value="DNAb Helicase, Chain A"/>
    <property type="match status" value="1"/>
</dbReference>
<dbReference type="PANTHER" id="PTHR30153">
    <property type="entry name" value="REPLICATIVE DNA HELICASE DNAB"/>
    <property type="match status" value="1"/>
</dbReference>
<dbReference type="OrthoDB" id="6472549at2"/>
<evidence type="ECO:0000256" key="5">
    <source>
        <dbReference type="ARBA" id="ARBA00022801"/>
    </source>
</evidence>
<keyword evidence="4" id="KW-0547">Nucleotide-binding</keyword>
<evidence type="ECO:0000256" key="1">
    <source>
        <dbReference type="ARBA" id="ARBA00008428"/>
    </source>
</evidence>
<evidence type="ECO:0000313" key="14">
    <source>
        <dbReference type="Proteomes" id="UP000000230"/>
    </source>
</evidence>
<evidence type="ECO:0000259" key="12">
    <source>
        <dbReference type="PROSITE" id="PS51199"/>
    </source>
</evidence>
<evidence type="ECO:0000313" key="13">
    <source>
        <dbReference type="EMBL" id="ABP59470.1"/>
    </source>
</evidence>
<dbReference type="EC" id="5.6.2.3" evidence="10"/>
<dbReference type="PROSITE" id="PS51199">
    <property type="entry name" value="SF4_HELICASE"/>
    <property type="match status" value="1"/>
</dbReference>
<dbReference type="GO" id="GO:1990077">
    <property type="term" value="C:primosome complex"/>
    <property type="evidence" value="ECO:0007669"/>
    <property type="project" value="UniProtKB-KW"/>
</dbReference>
<gene>
    <name evidence="13" type="ordered locus">Ent638_0785</name>
</gene>
<keyword evidence="3" id="KW-0235">DNA replication</keyword>
<protein>
    <recommendedName>
        <fullName evidence="10">DNA 5'-3' helicase</fullName>
        <ecNumber evidence="10">5.6.2.3</ecNumber>
    </recommendedName>
</protein>
<evidence type="ECO:0000256" key="10">
    <source>
        <dbReference type="ARBA" id="ARBA00044969"/>
    </source>
</evidence>
<feature type="domain" description="SF4 helicase" evidence="12">
    <location>
        <begin position="182"/>
        <end position="451"/>
    </location>
</feature>
<dbReference type="RefSeq" id="WP_012016191.1">
    <property type="nucleotide sequence ID" value="NC_009436.1"/>
</dbReference>
<keyword evidence="9" id="KW-0413">Isomerase</keyword>
<dbReference type="GO" id="GO:0003677">
    <property type="term" value="F:DNA binding"/>
    <property type="evidence" value="ECO:0007669"/>
    <property type="project" value="UniProtKB-KW"/>
</dbReference>
<dbReference type="GO" id="GO:0016787">
    <property type="term" value="F:hydrolase activity"/>
    <property type="evidence" value="ECO:0007669"/>
    <property type="project" value="UniProtKB-KW"/>
</dbReference>
<dbReference type="InterPro" id="IPR007693">
    <property type="entry name" value="DNA_helicase_DnaB-like_N"/>
</dbReference>
<comment type="similarity">
    <text evidence="1">Belongs to the helicase family. DnaB subfamily.</text>
</comment>
<accession>A0A9J9GEN6</accession>
<dbReference type="AlphaFoldDB" id="A0A9J9GEN6"/>
<name>A0A9J9GEN6_ENT38</name>
<dbReference type="GO" id="GO:0006269">
    <property type="term" value="P:DNA replication, synthesis of primer"/>
    <property type="evidence" value="ECO:0007669"/>
    <property type="project" value="UniProtKB-KW"/>
</dbReference>
<dbReference type="KEGG" id="ent:Ent638_0785"/>
<dbReference type="Proteomes" id="UP000000230">
    <property type="component" value="Chromosome"/>
</dbReference>
<dbReference type="InterPro" id="IPR007694">
    <property type="entry name" value="DNA_helicase_DnaB-like_C"/>
</dbReference>
<dbReference type="Pfam" id="PF00772">
    <property type="entry name" value="DnaB"/>
    <property type="match status" value="1"/>
</dbReference>
<dbReference type="Gene3D" id="3.40.50.300">
    <property type="entry name" value="P-loop containing nucleotide triphosphate hydrolases"/>
    <property type="match status" value="1"/>
</dbReference>
<dbReference type="InterPro" id="IPR016136">
    <property type="entry name" value="DNA_helicase_N/primase_C"/>
</dbReference>
<comment type="catalytic activity">
    <reaction evidence="11">
        <text>ATP + H2O = ADP + phosphate + H(+)</text>
        <dbReference type="Rhea" id="RHEA:13065"/>
        <dbReference type="ChEBI" id="CHEBI:15377"/>
        <dbReference type="ChEBI" id="CHEBI:15378"/>
        <dbReference type="ChEBI" id="CHEBI:30616"/>
        <dbReference type="ChEBI" id="CHEBI:43474"/>
        <dbReference type="ChEBI" id="CHEBI:456216"/>
        <dbReference type="EC" id="5.6.2.3"/>
    </reaction>
</comment>
<sequence>MTDMNMIPQNLEAEQSVLGGMMLDSGSDRCQTAMSMLKPESFYIRPHQVIFAEMRELVASQKPIDLITLIESLESKGLGEQAGGFAYMAEISKNTPSAANIVHYAMLVREKAMERYGIDKLTSATELLFSRNGMTTSQKFDAIQTLFTDIADYAKTGNRRGLREFSDVMGDWVDEVEARWSDSDATRGLSTGIGSLDDLLQPKGLVKGALMVIGARPKMGKTTLYSQLAVNCAEVEQLPALMFSLEMPDKQIVERMIGQVSRVNTDVFYGDRYDDAQVAMAFAAGGRLAQTGNLYVDDTPGITLAHIVAESRRIKRERGAVGMVLVDYLTLMTADKADRNDLAYGIITKGLKNLAKELNCIVVLLTQLNRDLEKRNNKRPMPSDSRDTGQIEQDCDYWVGIYREGAYDENADQAATELLLRLNRHGPTGVVYCDQRNGAIYDCDQAAAEQKRRANDARPNNKRDF</sequence>
<evidence type="ECO:0000256" key="9">
    <source>
        <dbReference type="ARBA" id="ARBA00023235"/>
    </source>
</evidence>
<dbReference type="PANTHER" id="PTHR30153:SF2">
    <property type="entry name" value="REPLICATIVE DNA HELICASE"/>
    <property type="match status" value="1"/>
</dbReference>
<proteinExistence type="inferred from homology"/>
<keyword evidence="14" id="KW-1185">Reference proteome</keyword>
<dbReference type="SUPFAM" id="SSF52540">
    <property type="entry name" value="P-loop containing nucleoside triphosphate hydrolases"/>
    <property type="match status" value="1"/>
</dbReference>
<keyword evidence="2" id="KW-0639">Primosome</keyword>
<evidence type="ECO:0000256" key="2">
    <source>
        <dbReference type="ARBA" id="ARBA00022515"/>
    </source>
</evidence>
<dbReference type="GO" id="GO:0005524">
    <property type="term" value="F:ATP binding"/>
    <property type="evidence" value="ECO:0007669"/>
    <property type="project" value="UniProtKB-KW"/>
</dbReference>
<dbReference type="InterPro" id="IPR036185">
    <property type="entry name" value="DNA_heli_DnaB-like_N_sf"/>
</dbReference>
<keyword evidence="5" id="KW-0378">Hydrolase</keyword>
<dbReference type="GO" id="GO:0043139">
    <property type="term" value="F:5'-3' DNA helicase activity"/>
    <property type="evidence" value="ECO:0007669"/>
    <property type="project" value="UniProtKB-EC"/>
</dbReference>
<reference evidence="14" key="1">
    <citation type="journal article" date="2010" name="PLoS Genet.">
        <title>Genome sequence of the plant growth promoting endophytic bacterium Enterobacter sp. 638.</title>
        <authorList>
            <person name="Taghavi S."/>
            <person name="van der Lelie D."/>
            <person name="Hoffman A."/>
            <person name="Zhang Y.B."/>
            <person name="Walla M.D."/>
            <person name="Vangronsveld J."/>
            <person name="Newman L."/>
            <person name="Monchy S."/>
        </authorList>
    </citation>
    <scope>NUCLEOTIDE SEQUENCE [LARGE SCALE GENOMIC DNA]</scope>
    <source>
        <strain evidence="14">638</strain>
    </source>
</reference>
<keyword evidence="7" id="KW-0067">ATP-binding</keyword>
<evidence type="ECO:0000256" key="8">
    <source>
        <dbReference type="ARBA" id="ARBA00023125"/>
    </source>
</evidence>
<dbReference type="InterPro" id="IPR027417">
    <property type="entry name" value="P-loop_NTPase"/>
</dbReference>
<evidence type="ECO:0000256" key="6">
    <source>
        <dbReference type="ARBA" id="ARBA00022806"/>
    </source>
</evidence>
<dbReference type="CDD" id="cd00984">
    <property type="entry name" value="DnaB_C"/>
    <property type="match status" value="1"/>
</dbReference>